<keyword evidence="2" id="KW-1133">Transmembrane helix</keyword>
<accession>A0A8H5M4P0</accession>
<sequence length="412" mass="45693">MEKHVKVFVALQFIGAALFLAVMLTAALTPRVRRYATWYTFCISWILSSLSYTLVIVINAYSNGSNSDLLVGSRAWEVCLTQAALMYASPILTGFSSLAMCLHVLLYIRAALQVPMLQVKAITTTLLAVVPFIIYIIMFVVLFMVSGLSILVDTKLIKGKQLGRANPAAVQINPSGYYCHLELQGPGIAGSSVAILACVGVAVAETWMAVEVHRHHASLPRASQPMAFIIRVLLFGFVDLFTLIVGLLFLIPSARNRGNFLLSLIPLLGLLIFGSQNDILEVWKFWRRTPQQDATIFDATSPVSDDAGHFAPRRHSSHSSQRSRWRSSSQSYLDPTKHYRTSQSSSSRSLSVSIHKSIIVGDPDAIQKSDPGDRLGFRGYSMEEKRDGLNSDSPRKVRFQFEPEPEAERTRQ</sequence>
<keyword evidence="2" id="KW-0812">Transmembrane</keyword>
<protein>
    <submittedName>
        <fullName evidence="3">Uncharacterized protein</fullName>
    </submittedName>
</protein>
<keyword evidence="2" id="KW-0472">Membrane</keyword>
<feature type="transmembrane region" description="Helical" evidence="2">
    <location>
        <begin position="38"/>
        <end position="62"/>
    </location>
</feature>
<proteinExistence type="predicted"/>
<evidence type="ECO:0000313" key="3">
    <source>
        <dbReference type="EMBL" id="KAF5380783.1"/>
    </source>
</evidence>
<evidence type="ECO:0000256" key="1">
    <source>
        <dbReference type="SAM" id="MobiDB-lite"/>
    </source>
</evidence>
<feature type="transmembrane region" description="Helical" evidence="2">
    <location>
        <begin position="83"/>
        <end position="108"/>
    </location>
</feature>
<dbReference type="AlphaFoldDB" id="A0A8H5M4P0"/>
<feature type="transmembrane region" description="Helical" evidence="2">
    <location>
        <begin position="7"/>
        <end position="26"/>
    </location>
</feature>
<evidence type="ECO:0000313" key="4">
    <source>
        <dbReference type="Proteomes" id="UP000518752"/>
    </source>
</evidence>
<comment type="caution">
    <text evidence="3">The sequence shown here is derived from an EMBL/GenBank/DDBJ whole genome shotgun (WGS) entry which is preliminary data.</text>
</comment>
<feature type="region of interest" description="Disordered" evidence="1">
    <location>
        <begin position="363"/>
        <end position="412"/>
    </location>
</feature>
<feature type="transmembrane region" description="Helical" evidence="2">
    <location>
        <begin position="228"/>
        <end position="254"/>
    </location>
</feature>
<feature type="compositionally biased region" description="Basic residues" evidence="1">
    <location>
        <begin position="311"/>
        <end position="325"/>
    </location>
</feature>
<dbReference type="OrthoDB" id="2988301at2759"/>
<evidence type="ECO:0000256" key="2">
    <source>
        <dbReference type="SAM" id="Phobius"/>
    </source>
</evidence>
<feature type="transmembrane region" description="Helical" evidence="2">
    <location>
        <begin position="128"/>
        <end position="152"/>
    </location>
</feature>
<keyword evidence="4" id="KW-1185">Reference proteome</keyword>
<dbReference type="Proteomes" id="UP000518752">
    <property type="component" value="Unassembled WGS sequence"/>
</dbReference>
<organism evidence="3 4">
    <name type="scientific">Collybiopsis confluens</name>
    <dbReference type="NCBI Taxonomy" id="2823264"/>
    <lineage>
        <taxon>Eukaryota</taxon>
        <taxon>Fungi</taxon>
        <taxon>Dikarya</taxon>
        <taxon>Basidiomycota</taxon>
        <taxon>Agaricomycotina</taxon>
        <taxon>Agaricomycetes</taxon>
        <taxon>Agaricomycetidae</taxon>
        <taxon>Agaricales</taxon>
        <taxon>Marasmiineae</taxon>
        <taxon>Omphalotaceae</taxon>
        <taxon>Collybiopsis</taxon>
    </lineage>
</organism>
<feature type="transmembrane region" description="Helical" evidence="2">
    <location>
        <begin position="260"/>
        <end position="280"/>
    </location>
</feature>
<reference evidence="3 4" key="1">
    <citation type="journal article" date="2020" name="ISME J.">
        <title>Uncovering the hidden diversity of litter-decomposition mechanisms in mushroom-forming fungi.</title>
        <authorList>
            <person name="Floudas D."/>
            <person name="Bentzer J."/>
            <person name="Ahren D."/>
            <person name="Johansson T."/>
            <person name="Persson P."/>
            <person name="Tunlid A."/>
        </authorList>
    </citation>
    <scope>NUCLEOTIDE SEQUENCE [LARGE SCALE GENOMIC DNA]</scope>
    <source>
        <strain evidence="3 4">CBS 406.79</strain>
    </source>
</reference>
<dbReference type="EMBL" id="JAACJN010000062">
    <property type="protein sequence ID" value="KAF5380783.1"/>
    <property type="molecule type" value="Genomic_DNA"/>
</dbReference>
<feature type="region of interest" description="Disordered" evidence="1">
    <location>
        <begin position="305"/>
        <end position="348"/>
    </location>
</feature>
<feature type="compositionally biased region" description="Basic and acidic residues" evidence="1">
    <location>
        <begin position="365"/>
        <end position="412"/>
    </location>
</feature>
<name>A0A8H5M4P0_9AGAR</name>
<gene>
    <name evidence="3" type="ORF">D9757_007106</name>
</gene>